<dbReference type="AlphaFoldDB" id="A0A1G7U4M4"/>
<gene>
    <name evidence="1" type="ORF">SAMN05421827_106166</name>
</gene>
<organism evidence="1 2">
    <name type="scientific">Pedobacter terrae</name>
    <dbReference type="NCBI Taxonomy" id="405671"/>
    <lineage>
        <taxon>Bacteria</taxon>
        <taxon>Pseudomonadati</taxon>
        <taxon>Bacteroidota</taxon>
        <taxon>Sphingobacteriia</taxon>
        <taxon>Sphingobacteriales</taxon>
        <taxon>Sphingobacteriaceae</taxon>
        <taxon>Pedobacter</taxon>
    </lineage>
</organism>
<reference evidence="2" key="1">
    <citation type="submission" date="2016-10" db="EMBL/GenBank/DDBJ databases">
        <authorList>
            <person name="Varghese N."/>
            <person name="Submissions S."/>
        </authorList>
    </citation>
    <scope>NUCLEOTIDE SEQUENCE [LARGE SCALE GENOMIC DNA]</scope>
    <source>
        <strain evidence="2">DSM 17933</strain>
    </source>
</reference>
<evidence type="ECO:0000313" key="1">
    <source>
        <dbReference type="EMBL" id="SDG42211.1"/>
    </source>
</evidence>
<dbReference type="EMBL" id="FNCH01000006">
    <property type="protein sequence ID" value="SDG42211.1"/>
    <property type="molecule type" value="Genomic_DNA"/>
</dbReference>
<dbReference type="STRING" id="405671.SAMN05421827_106166"/>
<proteinExistence type="predicted"/>
<accession>A0A1G7U4M4</accession>
<sequence>MMRQAKPLNIFYQEPDPDRWIKYDRYPRKFIRRIFRGKHQPGGVMMVALQLMKGLDKIGIPYRFNDFSYIKKHPKEIACIIGKPQVLEKFEWKNPIIFGAGIFSHPVDCPNLLELYPNIKKIVVPGQWMKEAFDPFYGQNKVVAWPVGIDTEQWNPSIKANKLSTDFLIYDKVRWLHDEFEKNLIEPIKTKLSGKGLSYETIRYGYYDHEELKDKLSRCKAVIFLCEHETQGLAYQQMLSTDTPILAWDRGGFWQDPSYFPNKVMFGPVSAVPYWNDKCGLKFENVALFEVVLDAFIKKTKAEYFAPRSYILHNLTLEICARKYLDIFDSVNT</sequence>
<dbReference type="Proteomes" id="UP000199643">
    <property type="component" value="Unassembled WGS sequence"/>
</dbReference>
<evidence type="ECO:0000313" key="2">
    <source>
        <dbReference type="Proteomes" id="UP000199643"/>
    </source>
</evidence>
<name>A0A1G7U4M4_9SPHI</name>
<keyword evidence="1" id="KW-0808">Transferase</keyword>
<protein>
    <submittedName>
        <fullName evidence="1">Glycosyltransferase involved in cell wall bisynthesis</fullName>
    </submittedName>
</protein>
<dbReference type="GO" id="GO:0016740">
    <property type="term" value="F:transferase activity"/>
    <property type="evidence" value="ECO:0007669"/>
    <property type="project" value="UniProtKB-KW"/>
</dbReference>
<keyword evidence="2" id="KW-1185">Reference proteome</keyword>
<dbReference type="SUPFAM" id="SSF53756">
    <property type="entry name" value="UDP-Glycosyltransferase/glycogen phosphorylase"/>
    <property type="match status" value="1"/>
</dbReference>